<name>A0A7G2C3W1_9TRYP</name>
<gene>
    <name evidence="2" type="ORF">ADEAN_000182500</name>
</gene>
<dbReference type="AlphaFoldDB" id="A0A7G2C3W1"/>
<feature type="region of interest" description="Disordered" evidence="1">
    <location>
        <begin position="177"/>
        <end position="204"/>
    </location>
</feature>
<dbReference type="EMBL" id="LR877147">
    <property type="protein sequence ID" value="CAD2214380.1"/>
    <property type="molecule type" value="Genomic_DNA"/>
</dbReference>
<feature type="region of interest" description="Disordered" evidence="1">
    <location>
        <begin position="1"/>
        <end position="115"/>
    </location>
</feature>
<evidence type="ECO:0000313" key="2">
    <source>
        <dbReference type="EMBL" id="CAD2214380.1"/>
    </source>
</evidence>
<feature type="compositionally biased region" description="Low complexity" evidence="1">
    <location>
        <begin position="181"/>
        <end position="197"/>
    </location>
</feature>
<feature type="compositionally biased region" description="Basic and acidic residues" evidence="1">
    <location>
        <begin position="19"/>
        <end position="33"/>
    </location>
</feature>
<evidence type="ECO:0000256" key="1">
    <source>
        <dbReference type="SAM" id="MobiDB-lite"/>
    </source>
</evidence>
<dbReference type="VEuPathDB" id="TriTrypDB:ADEAN_000182500"/>
<proteinExistence type="predicted"/>
<accession>A0A7G2C3W1</accession>
<reference evidence="2 3" key="1">
    <citation type="submission" date="2020-08" db="EMBL/GenBank/DDBJ databases">
        <authorList>
            <person name="Newling K."/>
            <person name="Davey J."/>
            <person name="Forrester S."/>
        </authorList>
    </citation>
    <scope>NUCLEOTIDE SEQUENCE [LARGE SCALE GENOMIC DNA]</scope>
    <source>
        <strain evidence="3">Crithidia deanei Carvalho (ATCC PRA-265)</strain>
    </source>
</reference>
<protein>
    <submittedName>
        <fullName evidence="2">Uncharacterized protein</fullName>
    </submittedName>
</protein>
<organism evidence="2 3">
    <name type="scientific">Angomonas deanei</name>
    <dbReference type="NCBI Taxonomy" id="59799"/>
    <lineage>
        <taxon>Eukaryota</taxon>
        <taxon>Discoba</taxon>
        <taxon>Euglenozoa</taxon>
        <taxon>Kinetoplastea</taxon>
        <taxon>Metakinetoplastina</taxon>
        <taxon>Trypanosomatida</taxon>
        <taxon>Trypanosomatidae</taxon>
        <taxon>Strigomonadinae</taxon>
        <taxon>Angomonas</taxon>
    </lineage>
</organism>
<dbReference type="Proteomes" id="UP000515908">
    <property type="component" value="Chromosome 03"/>
</dbReference>
<evidence type="ECO:0000313" key="3">
    <source>
        <dbReference type="Proteomes" id="UP000515908"/>
    </source>
</evidence>
<feature type="compositionally biased region" description="Polar residues" evidence="1">
    <location>
        <begin position="96"/>
        <end position="115"/>
    </location>
</feature>
<keyword evidence="3" id="KW-1185">Reference proteome</keyword>
<feature type="compositionally biased region" description="Polar residues" evidence="1">
    <location>
        <begin position="41"/>
        <end position="61"/>
    </location>
</feature>
<sequence>MSFRRDPCSPKVSPTYEGFLKDLKQSTNDTEKGGKKKKPSLHSNSEITSLNINNTANSVPRTDNKTRREASKRNSSTSVSTVHHTREDGAEGGSVANPNGGDTSGNNPNPGSDAVTVNTLTEADLLYYRTSYDCRALLGNITLAENADLRLKYFSHVGQCAEKDVEEYVKRKAALAGEGQNSQNDNSNHNNNNTANSGKKIRVV</sequence>
<feature type="compositionally biased region" description="Basic and acidic residues" evidence="1">
    <location>
        <begin position="62"/>
        <end position="72"/>
    </location>
</feature>